<name>A0A7W2AF72_9BACI</name>
<accession>A0A7W2AF72</accession>
<organism evidence="1 2">
    <name type="scientific">Bacillus aquiflavi</name>
    <dbReference type="NCBI Taxonomy" id="2672567"/>
    <lineage>
        <taxon>Bacteria</taxon>
        <taxon>Bacillati</taxon>
        <taxon>Bacillota</taxon>
        <taxon>Bacilli</taxon>
        <taxon>Bacillales</taxon>
        <taxon>Bacillaceae</taxon>
        <taxon>Bacillus</taxon>
    </lineage>
</organism>
<comment type="caution">
    <text evidence="1">The sequence shown here is derived from an EMBL/GenBank/DDBJ whole genome shotgun (WGS) entry which is preliminary data.</text>
</comment>
<dbReference type="AlphaFoldDB" id="A0A7W2AF72"/>
<dbReference type="Proteomes" id="UP000570010">
    <property type="component" value="Unassembled WGS sequence"/>
</dbReference>
<sequence length="101" mass="11774">MGKIRSFTDVVQEHYYDEIFKGLADFIEENPSQLESRSNFVLEPDEASLVDFEVKWVTITSSPDNHLYFDVIVSAEIQIAEIVKRNRETDGLIQWFRISCN</sequence>
<proteinExistence type="predicted"/>
<gene>
    <name evidence="1" type="ORF">H1Z61_15275</name>
</gene>
<protein>
    <submittedName>
        <fullName evidence="1">Uncharacterized protein</fullName>
    </submittedName>
</protein>
<dbReference type="EMBL" id="JACEIO010000046">
    <property type="protein sequence ID" value="MBA4538455.1"/>
    <property type="molecule type" value="Genomic_DNA"/>
</dbReference>
<evidence type="ECO:0000313" key="1">
    <source>
        <dbReference type="EMBL" id="MBA4538455.1"/>
    </source>
</evidence>
<dbReference type="RefSeq" id="WP_179959051.1">
    <property type="nucleotide sequence ID" value="NZ_CP082780.1"/>
</dbReference>
<reference evidence="1 2" key="1">
    <citation type="submission" date="2020-07" db="EMBL/GenBank/DDBJ databases">
        <authorList>
            <person name="Feng H."/>
        </authorList>
    </citation>
    <scope>NUCLEOTIDE SEQUENCE [LARGE SCALE GENOMIC DNA]</scope>
    <source>
        <strain evidence="2">s-12</strain>
    </source>
</reference>
<evidence type="ECO:0000313" key="2">
    <source>
        <dbReference type="Proteomes" id="UP000570010"/>
    </source>
</evidence>